<dbReference type="OMA" id="HENKEFE"/>
<dbReference type="Pfam" id="PF14303">
    <property type="entry name" value="NAM-associated"/>
    <property type="match status" value="1"/>
</dbReference>
<evidence type="ECO:0000259" key="3">
    <source>
        <dbReference type="Pfam" id="PF14303"/>
    </source>
</evidence>
<dbReference type="AlphaFoldDB" id="A0A1Z5RG20"/>
<evidence type="ECO:0000256" key="1">
    <source>
        <dbReference type="SAM" id="Coils"/>
    </source>
</evidence>
<accession>A0A1Z5RG20</accession>
<organism evidence="4 5">
    <name type="scientific">Sorghum bicolor</name>
    <name type="common">Sorghum</name>
    <name type="synonym">Sorghum vulgare</name>
    <dbReference type="NCBI Taxonomy" id="4558"/>
    <lineage>
        <taxon>Eukaryota</taxon>
        <taxon>Viridiplantae</taxon>
        <taxon>Streptophyta</taxon>
        <taxon>Embryophyta</taxon>
        <taxon>Tracheophyta</taxon>
        <taxon>Spermatophyta</taxon>
        <taxon>Magnoliopsida</taxon>
        <taxon>Liliopsida</taxon>
        <taxon>Poales</taxon>
        <taxon>Poaceae</taxon>
        <taxon>PACMAD clade</taxon>
        <taxon>Panicoideae</taxon>
        <taxon>Andropogonodae</taxon>
        <taxon>Andropogoneae</taxon>
        <taxon>Sorghinae</taxon>
        <taxon>Sorghum</taxon>
    </lineage>
</organism>
<protein>
    <recommendedName>
        <fullName evidence="3">No apical meristem-associated C-terminal domain-containing protein</fullName>
    </recommendedName>
</protein>
<keyword evidence="5" id="KW-1185">Reference proteome</keyword>
<dbReference type="PANTHER" id="PTHR45125">
    <property type="entry name" value="F21J9.4-RELATED"/>
    <property type="match status" value="1"/>
</dbReference>
<dbReference type="Gramene" id="OQU82723">
    <property type="protein sequence ID" value="OQU82723"/>
    <property type="gene ID" value="SORBI_3005G012900"/>
</dbReference>
<dbReference type="EMBL" id="CM000764">
    <property type="protein sequence ID" value="OQU82723.1"/>
    <property type="molecule type" value="Genomic_DNA"/>
</dbReference>
<feature type="domain" description="No apical meristem-associated C-terminal" evidence="3">
    <location>
        <begin position="223"/>
        <end position="395"/>
    </location>
</feature>
<evidence type="ECO:0000313" key="4">
    <source>
        <dbReference type="EMBL" id="OQU82723.1"/>
    </source>
</evidence>
<dbReference type="PANTHER" id="PTHR45125:SF3">
    <property type="entry name" value="NO-APICAL-MERISTEM-ASSOCIATED CARBOXY-TERMINAL DOMAIN PROTEIN"/>
    <property type="match status" value="1"/>
</dbReference>
<dbReference type="InParanoid" id="A0A1Z5RG20"/>
<dbReference type="eggNOG" id="ENOG502S88Z">
    <property type="taxonomic scope" value="Eukaryota"/>
</dbReference>
<dbReference type="InterPro" id="IPR029466">
    <property type="entry name" value="NAM-associated_C"/>
</dbReference>
<proteinExistence type="predicted"/>
<reference evidence="5" key="2">
    <citation type="journal article" date="2018" name="Plant J.">
        <title>The Sorghum bicolor reference genome: improved assembly, gene annotations, a transcriptome atlas, and signatures of genome organization.</title>
        <authorList>
            <person name="McCormick R.F."/>
            <person name="Truong S.K."/>
            <person name="Sreedasyam A."/>
            <person name="Jenkins J."/>
            <person name="Shu S."/>
            <person name="Sims D."/>
            <person name="Kennedy M."/>
            <person name="Amirebrahimi M."/>
            <person name="Weers B.D."/>
            <person name="McKinley B."/>
            <person name="Mattison A."/>
            <person name="Morishige D.T."/>
            <person name="Grimwood J."/>
            <person name="Schmutz J."/>
            <person name="Mullet J.E."/>
        </authorList>
    </citation>
    <scope>NUCLEOTIDE SEQUENCE [LARGE SCALE GENOMIC DNA]</scope>
    <source>
        <strain evidence="5">cv. BTx623</strain>
    </source>
</reference>
<keyword evidence="1" id="KW-0175">Coiled coil</keyword>
<feature type="region of interest" description="Disordered" evidence="2">
    <location>
        <begin position="241"/>
        <end position="264"/>
    </location>
</feature>
<reference evidence="4 5" key="1">
    <citation type="journal article" date="2009" name="Nature">
        <title>The Sorghum bicolor genome and the diversification of grasses.</title>
        <authorList>
            <person name="Paterson A.H."/>
            <person name="Bowers J.E."/>
            <person name="Bruggmann R."/>
            <person name="Dubchak I."/>
            <person name="Grimwood J."/>
            <person name="Gundlach H."/>
            <person name="Haberer G."/>
            <person name="Hellsten U."/>
            <person name="Mitros T."/>
            <person name="Poliakov A."/>
            <person name="Schmutz J."/>
            <person name="Spannagl M."/>
            <person name="Tang H."/>
            <person name="Wang X."/>
            <person name="Wicker T."/>
            <person name="Bharti A.K."/>
            <person name="Chapman J."/>
            <person name="Feltus F.A."/>
            <person name="Gowik U."/>
            <person name="Grigoriev I.V."/>
            <person name="Lyons E."/>
            <person name="Maher C.A."/>
            <person name="Martis M."/>
            <person name="Narechania A."/>
            <person name="Otillar R.P."/>
            <person name="Penning B.W."/>
            <person name="Salamov A.A."/>
            <person name="Wang Y."/>
            <person name="Zhang L."/>
            <person name="Carpita N.C."/>
            <person name="Freeling M."/>
            <person name="Gingle A.R."/>
            <person name="Hash C.T."/>
            <person name="Keller B."/>
            <person name="Klein P."/>
            <person name="Kresovich S."/>
            <person name="McCann M.C."/>
            <person name="Ming R."/>
            <person name="Peterson D.G."/>
            <person name="Mehboob-ur-Rahman"/>
            <person name="Ware D."/>
            <person name="Westhoff P."/>
            <person name="Mayer K.F."/>
            <person name="Messing J."/>
            <person name="Rokhsar D.S."/>
        </authorList>
    </citation>
    <scope>NUCLEOTIDE SEQUENCE [LARGE SCALE GENOMIC DNA]</scope>
    <source>
        <strain evidence="5">cv. BTx623</strain>
    </source>
</reference>
<evidence type="ECO:0000313" key="5">
    <source>
        <dbReference type="Proteomes" id="UP000000768"/>
    </source>
</evidence>
<dbReference type="STRING" id="4558.A0A1Z5RG20"/>
<gene>
    <name evidence="4" type="ORF">SORBI_3005G012900</name>
</gene>
<evidence type="ECO:0000256" key="2">
    <source>
        <dbReference type="SAM" id="MobiDB-lite"/>
    </source>
</evidence>
<dbReference type="Proteomes" id="UP000000768">
    <property type="component" value="Chromosome 5"/>
</dbReference>
<feature type="coiled-coil region" evidence="1">
    <location>
        <begin position="335"/>
        <end position="362"/>
    </location>
</feature>
<name>A0A1Z5RG20_SORBI</name>
<sequence length="403" mass="45826">MCASHGHGEPNSSELQSFPIFSAATCWEQQQFPSLPWLQNSGIPRLRHGVLPPNASSAASAPLSDMYSGAMDSERSFTDIITRGCNPAALSENVPAPNEMPACVEVPASVKANPKRSKNFSKEEDKLLVSAWLNVSLDPVHGVDQSRSTYWKRIYEFFHTNKTFESDRTQSSLMSRWSGIQHDCNSYAGCVSKIETRNQSGVSIADKEKNALRIFKSEDKHHRDFPYIHCWEKLKDQAKWKNRNNQSGTAARKKQKTTANSSPAVAAQLALTTNGEDSQAAMPTVHRPAGKKKEIDKLRQRSSIEALDYLLAKKKEADIEKDLKKEERCKKAFALQEERIRIDSERIRIEEERIRLEKAKFEFERNLEEKRIINVDTSTMSNKQQLLYEDLKNDILARRTIKN</sequence>